<gene>
    <name evidence="1" type="ORF">DFH07DRAFT_965059</name>
</gene>
<comment type="caution">
    <text evidence="1">The sequence shown here is derived from an EMBL/GenBank/DDBJ whole genome shotgun (WGS) entry which is preliminary data.</text>
</comment>
<evidence type="ECO:0000313" key="1">
    <source>
        <dbReference type="EMBL" id="KAJ7741166.1"/>
    </source>
</evidence>
<dbReference type="Proteomes" id="UP001215280">
    <property type="component" value="Unassembled WGS sequence"/>
</dbReference>
<evidence type="ECO:0000313" key="2">
    <source>
        <dbReference type="Proteomes" id="UP001215280"/>
    </source>
</evidence>
<organism evidence="1 2">
    <name type="scientific">Mycena maculata</name>
    <dbReference type="NCBI Taxonomy" id="230809"/>
    <lineage>
        <taxon>Eukaryota</taxon>
        <taxon>Fungi</taxon>
        <taxon>Dikarya</taxon>
        <taxon>Basidiomycota</taxon>
        <taxon>Agaricomycotina</taxon>
        <taxon>Agaricomycetes</taxon>
        <taxon>Agaricomycetidae</taxon>
        <taxon>Agaricales</taxon>
        <taxon>Marasmiineae</taxon>
        <taxon>Mycenaceae</taxon>
        <taxon>Mycena</taxon>
    </lineage>
</organism>
<reference evidence="1" key="1">
    <citation type="submission" date="2023-03" db="EMBL/GenBank/DDBJ databases">
        <title>Massive genome expansion in bonnet fungi (Mycena s.s.) driven by repeated elements and novel gene families across ecological guilds.</title>
        <authorList>
            <consortium name="Lawrence Berkeley National Laboratory"/>
            <person name="Harder C.B."/>
            <person name="Miyauchi S."/>
            <person name="Viragh M."/>
            <person name="Kuo A."/>
            <person name="Thoen E."/>
            <person name="Andreopoulos B."/>
            <person name="Lu D."/>
            <person name="Skrede I."/>
            <person name="Drula E."/>
            <person name="Henrissat B."/>
            <person name="Morin E."/>
            <person name="Kohler A."/>
            <person name="Barry K."/>
            <person name="LaButti K."/>
            <person name="Morin E."/>
            <person name="Salamov A."/>
            <person name="Lipzen A."/>
            <person name="Mereny Z."/>
            <person name="Hegedus B."/>
            <person name="Baldrian P."/>
            <person name="Stursova M."/>
            <person name="Weitz H."/>
            <person name="Taylor A."/>
            <person name="Grigoriev I.V."/>
            <person name="Nagy L.G."/>
            <person name="Martin F."/>
            <person name="Kauserud H."/>
        </authorList>
    </citation>
    <scope>NUCLEOTIDE SEQUENCE</scope>
    <source>
        <strain evidence="1">CBHHK188m</strain>
    </source>
</reference>
<name>A0AAD7N0F6_9AGAR</name>
<protein>
    <submittedName>
        <fullName evidence="1">Uncharacterized protein</fullName>
    </submittedName>
</protein>
<dbReference type="EMBL" id="JARJLG010000124">
    <property type="protein sequence ID" value="KAJ7741166.1"/>
    <property type="molecule type" value="Genomic_DNA"/>
</dbReference>
<keyword evidence="2" id="KW-1185">Reference proteome</keyword>
<sequence length="84" mass="9087">MATPIPRALYVASLYLLARYRHAANSNPNPISPTGRIKAALNAAMQDVIIGCYGARTLLDAAVSPFCQEINGAPGTKTQRRRFI</sequence>
<dbReference type="AlphaFoldDB" id="A0AAD7N0F6"/>
<accession>A0AAD7N0F6</accession>
<proteinExistence type="predicted"/>